<keyword evidence="7" id="KW-0175">Coiled coil</keyword>
<dbReference type="GO" id="GO:0006304">
    <property type="term" value="P:DNA modification"/>
    <property type="evidence" value="ECO:0007669"/>
    <property type="project" value="InterPro"/>
</dbReference>
<dbReference type="InterPro" id="IPR029063">
    <property type="entry name" value="SAM-dependent_MTases_sf"/>
</dbReference>
<gene>
    <name evidence="10" type="ORF">GCM10011398_22070</name>
</gene>
<dbReference type="GO" id="GO:0003676">
    <property type="term" value="F:nucleic acid binding"/>
    <property type="evidence" value="ECO:0007669"/>
    <property type="project" value="InterPro"/>
</dbReference>
<dbReference type="GO" id="GO:0032259">
    <property type="term" value="P:methylation"/>
    <property type="evidence" value="ECO:0007669"/>
    <property type="project" value="UniProtKB-KW"/>
</dbReference>
<dbReference type="InterPro" id="IPR011639">
    <property type="entry name" value="MethylTrfase_TaqI-like_dom"/>
</dbReference>
<evidence type="ECO:0000256" key="6">
    <source>
        <dbReference type="ARBA" id="ARBA00047942"/>
    </source>
</evidence>
<evidence type="ECO:0000256" key="1">
    <source>
        <dbReference type="ARBA" id="ARBA00006594"/>
    </source>
</evidence>
<dbReference type="EMBL" id="BMFR01000008">
    <property type="protein sequence ID" value="GGG76656.1"/>
    <property type="molecule type" value="Genomic_DNA"/>
</dbReference>
<dbReference type="Gene3D" id="3.40.50.150">
    <property type="entry name" value="Vaccinia Virus protein VP39"/>
    <property type="match status" value="1"/>
</dbReference>
<dbReference type="InterPro" id="IPR002052">
    <property type="entry name" value="DNA_methylase_N6_adenine_CS"/>
</dbReference>
<dbReference type="InterPro" id="IPR054520">
    <property type="entry name" value="M_Eco57I_C"/>
</dbReference>
<reference evidence="10" key="2">
    <citation type="submission" date="2020-09" db="EMBL/GenBank/DDBJ databases">
        <authorList>
            <person name="Sun Q."/>
            <person name="Zhou Y."/>
        </authorList>
    </citation>
    <scope>NUCLEOTIDE SEQUENCE</scope>
    <source>
        <strain evidence="10">CGMCC 1.12754</strain>
    </source>
</reference>
<dbReference type="Pfam" id="PF22837">
    <property type="entry name" value="M_Eco57I_C"/>
    <property type="match status" value="1"/>
</dbReference>
<evidence type="ECO:0000259" key="9">
    <source>
        <dbReference type="Pfam" id="PF22837"/>
    </source>
</evidence>
<evidence type="ECO:0000256" key="7">
    <source>
        <dbReference type="SAM" id="Coils"/>
    </source>
</evidence>
<accession>A0A917HEM2</accession>
<keyword evidence="11" id="KW-1185">Reference proteome</keyword>
<dbReference type="PANTHER" id="PTHR33841:SF5">
    <property type="entry name" value="DNA METHYLASE (MODIFICATION METHYLASE) (METHYLTRANSFERASE)-RELATED"/>
    <property type="match status" value="1"/>
</dbReference>
<feature type="domain" description="Type II methyltransferase M.TaqI-like" evidence="8">
    <location>
        <begin position="61"/>
        <end position="197"/>
    </location>
</feature>
<protein>
    <recommendedName>
        <fullName evidence="2">site-specific DNA-methyltransferase (adenine-specific)</fullName>
        <ecNumber evidence="2">2.1.1.72</ecNumber>
    </recommendedName>
</protein>
<comment type="catalytic activity">
    <reaction evidence="6">
        <text>a 2'-deoxyadenosine in DNA + S-adenosyl-L-methionine = an N(6)-methyl-2'-deoxyadenosine in DNA + S-adenosyl-L-homocysteine + H(+)</text>
        <dbReference type="Rhea" id="RHEA:15197"/>
        <dbReference type="Rhea" id="RHEA-COMP:12418"/>
        <dbReference type="Rhea" id="RHEA-COMP:12419"/>
        <dbReference type="ChEBI" id="CHEBI:15378"/>
        <dbReference type="ChEBI" id="CHEBI:57856"/>
        <dbReference type="ChEBI" id="CHEBI:59789"/>
        <dbReference type="ChEBI" id="CHEBI:90615"/>
        <dbReference type="ChEBI" id="CHEBI:90616"/>
        <dbReference type="EC" id="2.1.1.72"/>
    </reaction>
</comment>
<dbReference type="PROSITE" id="PS00092">
    <property type="entry name" value="N6_MTASE"/>
    <property type="match status" value="1"/>
</dbReference>
<keyword evidence="3 10" id="KW-0489">Methyltransferase</keyword>
<feature type="domain" description="Type II methyltransferase M.Eco57I C-terminal" evidence="9">
    <location>
        <begin position="256"/>
        <end position="517"/>
    </location>
</feature>
<proteinExistence type="inferred from homology"/>
<organism evidence="10 11">
    <name type="scientific">Virgibacillus oceani</name>
    <dbReference type="NCBI Taxonomy" id="1479511"/>
    <lineage>
        <taxon>Bacteria</taxon>
        <taxon>Bacillati</taxon>
        <taxon>Bacillota</taxon>
        <taxon>Bacilli</taxon>
        <taxon>Bacillales</taxon>
        <taxon>Bacillaceae</taxon>
        <taxon>Virgibacillus</taxon>
    </lineage>
</organism>
<dbReference type="PRINTS" id="PR00507">
    <property type="entry name" value="N12N6MTFRASE"/>
</dbReference>
<reference evidence="10" key="1">
    <citation type="journal article" date="2014" name="Int. J. Syst. Evol. Microbiol.">
        <title>Complete genome sequence of Corynebacterium casei LMG S-19264T (=DSM 44701T), isolated from a smear-ripened cheese.</title>
        <authorList>
            <consortium name="US DOE Joint Genome Institute (JGI-PGF)"/>
            <person name="Walter F."/>
            <person name="Albersmeier A."/>
            <person name="Kalinowski J."/>
            <person name="Ruckert C."/>
        </authorList>
    </citation>
    <scope>NUCLEOTIDE SEQUENCE</scope>
    <source>
        <strain evidence="10">CGMCC 1.12754</strain>
    </source>
</reference>
<evidence type="ECO:0000256" key="4">
    <source>
        <dbReference type="ARBA" id="ARBA00022679"/>
    </source>
</evidence>
<comment type="caution">
    <text evidence="10">The sequence shown here is derived from an EMBL/GenBank/DDBJ whole genome shotgun (WGS) entry which is preliminary data.</text>
</comment>
<keyword evidence="5" id="KW-0949">S-adenosyl-L-methionine</keyword>
<feature type="coiled-coil region" evidence="7">
    <location>
        <begin position="481"/>
        <end position="508"/>
    </location>
</feature>
<evidence type="ECO:0000259" key="8">
    <source>
        <dbReference type="Pfam" id="PF07669"/>
    </source>
</evidence>
<dbReference type="Pfam" id="PF07669">
    <property type="entry name" value="Eco57I"/>
    <property type="match status" value="1"/>
</dbReference>
<name>A0A917HEM2_9BACI</name>
<evidence type="ECO:0000256" key="2">
    <source>
        <dbReference type="ARBA" id="ARBA00011900"/>
    </source>
</evidence>
<evidence type="ECO:0000256" key="3">
    <source>
        <dbReference type="ARBA" id="ARBA00022603"/>
    </source>
</evidence>
<dbReference type="SUPFAM" id="SSF53335">
    <property type="entry name" value="S-adenosyl-L-methionine-dependent methyltransferases"/>
    <property type="match status" value="1"/>
</dbReference>
<evidence type="ECO:0000313" key="11">
    <source>
        <dbReference type="Proteomes" id="UP000622860"/>
    </source>
</evidence>
<dbReference type="RefSeq" id="WP_188455456.1">
    <property type="nucleotide sequence ID" value="NZ_BMFR01000008.1"/>
</dbReference>
<sequence>MKLKDNATPEKIRGAYYTPSDLAQFLVEWGFNKNVETVLEPSCGDGVFLESLKGLDKNFSCIGVELFESEAEKAKQAVVNDERFKVINNDFYDEYEKHLTQAGFDLIVGNPPYIRYQYLTEEQREEQSIILQNNGMNSNKLINAWVSFVVASVQLLNNGGNIGLVIPAELLQVKYSEQLRLYLMEQLQKMTIVTFRELIFPDVEQEVILLMGEKVSEFNGDHLIKILEFDSIKDLVENFEEVDKNVAYKEVDLSTTKWTRYFLNQKQNEAIDEVRGDNRFFPFNTIADVDIGITTGNNKFFSVNKEIVKKYDLESVAIPLIARSVNIPGTIFRKEDWLKNVEAGANTYLLDFNGVKEEEFTEGQRNYIKEGEKRGEHTGYKCRIRKKWYCIPSIYTPDAFFLRRNHLYPKFVMNDIDAVSTDTMHRIRFSLLADRKKATLAFYNSIGLAFTELEARSYGGGVLEILPGELEKVTIPNLEDIDIKEELVEELLAEIDKLTRTNKDIIEVLNLIDEEILVKKMGISRDLVDTFNDIWKTLRSRRLSRG</sequence>
<dbReference type="EC" id="2.1.1.72" evidence="2"/>
<evidence type="ECO:0000256" key="5">
    <source>
        <dbReference type="ARBA" id="ARBA00022691"/>
    </source>
</evidence>
<dbReference type="AlphaFoldDB" id="A0A917HEM2"/>
<dbReference type="Proteomes" id="UP000622860">
    <property type="component" value="Unassembled WGS sequence"/>
</dbReference>
<dbReference type="InterPro" id="IPR050953">
    <property type="entry name" value="N4_N6_ade-DNA_methylase"/>
</dbReference>
<dbReference type="PANTHER" id="PTHR33841">
    <property type="entry name" value="DNA METHYLTRANSFERASE YEEA-RELATED"/>
    <property type="match status" value="1"/>
</dbReference>
<dbReference type="CDD" id="cd02440">
    <property type="entry name" value="AdoMet_MTases"/>
    <property type="match status" value="1"/>
</dbReference>
<keyword evidence="4" id="KW-0808">Transferase</keyword>
<evidence type="ECO:0000313" key="10">
    <source>
        <dbReference type="EMBL" id="GGG76656.1"/>
    </source>
</evidence>
<comment type="similarity">
    <text evidence="1">Belongs to the N(4)/N(6)-methyltransferase family.</text>
</comment>
<dbReference type="GO" id="GO:0009007">
    <property type="term" value="F:site-specific DNA-methyltransferase (adenine-specific) activity"/>
    <property type="evidence" value="ECO:0007669"/>
    <property type="project" value="UniProtKB-EC"/>
</dbReference>